<dbReference type="CDD" id="cd00047">
    <property type="entry name" value="PTPc"/>
    <property type="match status" value="1"/>
</dbReference>
<proteinExistence type="predicted"/>
<dbReference type="SUPFAM" id="SSF52799">
    <property type="entry name" value="(Phosphotyrosine protein) phosphatases II"/>
    <property type="match status" value="1"/>
</dbReference>
<feature type="region of interest" description="Disordered" evidence="1">
    <location>
        <begin position="125"/>
        <end position="210"/>
    </location>
</feature>
<dbReference type="InterPro" id="IPR029021">
    <property type="entry name" value="Prot-tyrosine_phosphatase-like"/>
</dbReference>
<dbReference type="PANTHER" id="PTHR19134">
    <property type="entry name" value="RECEPTOR-TYPE TYROSINE-PROTEIN PHOSPHATASE"/>
    <property type="match status" value="1"/>
</dbReference>
<dbReference type="Proteomes" id="UP001438707">
    <property type="component" value="Unassembled WGS sequence"/>
</dbReference>
<dbReference type="EMBL" id="JALJOS010000006">
    <property type="protein sequence ID" value="KAK9837601.1"/>
    <property type="molecule type" value="Genomic_DNA"/>
</dbReference>
<feature type="compositionally biased region" description="Low complexity" evidence="1">
    <location>
        <begin position="126"/>
        <end position="151"/>
    </location>
</feature>
<dbReference type="PROSITE" id="PS50056">
    <property type="entry name" value="TYR_PHOSPHATASE_2"/>
    <property type="match status" value="1"/>
</dbReference>
<dbReference type="PROSITE" id="PS50055">
    <property type="entry name" value="TYR_PHOSPHATASE_PTP"/>
    <property type="match status" value="1"/>
</dbReference>
<dbReference type="InterPro" id="IPR050348">
    <property type="entry name" value="Protein-Tyr_Phosphatase"/>
</dbReference>
<protein>
    <submittedName>
        <fullName evidence="4">Uncharacterized protein</fullName>
    </submittedName>
</protein>
<dbReference type="InterPro" id="IPR000242">
    <property type="entry name" value="PTP_cat"/>
</dbReference>
<dbReference type="Pfam" id="PF00102">
    <property type="entry name" value="Y_phosphatase"/>
    <property type="match status" value="2"/>
</dbReference>
<evidence type="ECO:0000256" key="1">
    <source>
        <dbReference type="SAM" id="MobiDB-lite"/>
    </source>
</evidence>
<gene>
    <name evidence="4" type="ORF">WJX74_001199</name>
</gene>
<feature type="compositionally biased region" description="Pro residues" evidence="1">
    <location>
        <begin position="195"/>
        <end position="204"/>
    </location>
</feature>
<sequence>MTSVLRKLKQPFFRKRPAMDLTRCPAIIAASECLADKLLDPTVIEYEFERLWASSSGPEAPVEAACSPENAPKNRYVNVVPFDRNRVFLSGVSGGDYINASLITGDPAESQSMATAHWLASPRKMSSVSSQASSSHSVGSSSQQPASSSLQGGVGSSSPHKASSSLQGGVGSSSPYKASSSQQSSLLSTPVQRPNSPPTSPPKISPSRAYIATQGPLPTTTADFWQMLHEQKTVVIVMLTRHIEDASVPKCASYYPAKVGDSQTFGDFTVAVRAAEDYGTDIRHRRLLLTDMRTGRQREVQHYHYHRWPDHGIPSSTIPIRRLAHVLEQGIVSAPQPPGPSAVHCSAGIGRTGTFLVVDMVLRRLRGLDPKDVTGARQAVNIKRIVAALRKERAGMVQSLPQYLFCYRAIKEELDDVIAGKSRSIAVVPLANGDASLRTP</sequence>
<feature type="domain" description="Tyrosine-protein phosphatase" evidence="2">
    <location>
        <begin position="44"/>
        <end position="413"/>
    </location>
</feature>
<dbReference type="PROSITE" id="PS00383">
    <property type="entry name" value="TYR_PHOSPHATASE_1"/>
    <property type="match status" value="1"/>
</dbReference>
<dbReference type="Gene3D" id="3.90.190.10">
    <property type="entry name" value="Protein tyrosine phosphatase superfamily"/>
    <property type="match status" value="2"/>
</dbReference>
<evidence type="ECO:0000259" key="3">
    <source>
        <dbReference type="PROSITE" id="PS50056"/>
    </source>
</evidence>
<name>A0AAW1RV40_9CHLO</name>
<dbReference type="PANTHER" id="PTHR19134:SF449">
    <property type="entry name" value="TYROSINE-PROTEIN PHOSPHATASE 1"/>
    <property type="match status" value="1"/>
</dbReference>
<dbReference type="AlphaFoldDB" id="A0AAW1RV40"/>
<dbReference type="InterPro" id="IPR016130">
    <property type="entry name" value="Tyr_Pase_AS"/>
</dbReference>
<dbReference type="PRINTS" id="PR00700">
    <property type="entry name" value="PRTYPHPHTASE"/>
</dbReference>
<evidence type="ECO:0000313" key="4">
    <source>
        <dbReference type="EMBL" id="KAK9837601.1"/>
    </source>
</evidence>
<comment type="caution">
    <text evidence="4">The sequence shown here is derived from an EMBL/GenBank/DDBJ whole genome shotgun (WGS) entry which is preliminary data.</text>
</comment>
<evidence type="ECO:0000259" key="2">
    <source>
        <dbReference type="PROSITE" id="PS50055"/>
    </source>
</evidence>
<evidence type="ECO:0000313" key="5">
    <source>
        <dbReference type="Proteomes" id="UP001438707"/>
    </source>
</evidence>
<organism evidence="4 5">
    <name type="scientific">Apatococcus lobatus</name>
    <dbReference type="NCBI Taxonomy" id="904363"/>
    <lineage>
        <taxon>Eukaryota</taxon>
        <taxon>Viridiplantae</taxon>
        <taxon>Chlorophyta</taxon>
        <taxon>core chlorophytes</taxon>
        <taxon>Trebouxiophyceae</taxon>
        <taxon>Chlorellales</taxon>
        <taxon>Chlorellaceae</taxon>
        <taxon>Apatococcus</taxon>
    </lineage>
</organism>
<feature type="compositionally biased region" description="Low complexity" evidence="1">
    <location>
        <begin position="163"/>
        <end position="194"/>
    </location>
</feature>
<dbReference type="SMART" id="SM00404">
    <property type="entry name" value="PTPc_motif"/>
    <property type="match status" value="1"/>
</dbReference>
<dbReference type="InterPro" id="IPR003595">
    <property type="entry name" value="Tyr_Pase_cat"/>
</dbReference>
<keyword evidence="5" id="KW-1185">Reference proteome</keyword>
<feature type="domain" description="Tyrosine specific protein phosphatases" evidence="3">
    <location>
        <begin position="321"/>
        <end position="404"/>
    </location>
</feature>
<dbReference type="GO" id="GO:0004725">
    <property type="term" value="F:protein tyrosine phosphatase activity"/>
    <property type="evidence" value="ECO:0007669"/>
    <property type="project" value="InterPro"/>
</dbReference>
<reference evidence="4 5" key="1">
    <citation type="journal article" date="2024" name="Nat. Commun.">
        <title>Phylogenomics reveals the evolutionary origins of lichenization in chlorophyte algae.</title>
        <authorList>
            <person name="Puginier C."/>
            <person name="Libourel C."/>
            <person name="Otte J."/>
            <person name="Skaloud P."/>
            <person name="Haon M."/>
            <person name="Grisel S."/>
            <person name="Petersen M."/>
            <person name="Berrin J.G."/>
            <person name="Delaux P.M."/>
            <person name="Dal Grande F."/>
            <person name="Keller J."/>
        </authorList>
    </citation>
    <scope>NUCLEOTIDE SEQUENCE [LARGE SCALE GENOMIC DNA]</scope>
    <source>
        <strain evidence="4 5">SAG 2145</strain>
    </source>
</reference>
<dbReference type="SMART" id="SM00194">
    <property type="entry name" value="PTPc"/>
    <property type="match status" value="1"/>
</dbReference>
<dbReference type="InterPro" id="IPR000387">
    <property type="entry name" value="Tyr_Pase_dom"/>
</dbReference>
<accession>A0AAW1RV40</accession>